<dbReference type="InterPro" id="IPR005290">
    <property type="entry name" value="Ribosomal_uS15_bac-type"/>
</dbReference>
<dbReference type="SMART" id="SM01387">
    <property type="entry name" value="Ribosomal_S15"/>
    <property type="match status" value="1"/>
</dbReference>
<dbReference type="HAMAP" id="MF_01343_B">
    <property type="entry name" value="Ribosomal_uS15_B"/>
    <property type="match status" value="1"/>
</dbReference>
<name>A0A1W1D2I1_9ZZZZ</name>
<dbReference type="NCBIfam" id="TIGR00952">
    <property type="entry name" value="S15_bact"/>
    <property type="match status" value="1"/>
</dbReference>
<dbReference type="InterPro" id="IPR009068">
    <property type="entry name" value="uS15_NS1_RNA-bd_sf"/>
</dbReference>
<dbReference type="PANTHER" id="PTHR23321">
    <property type="entry name" value="RIBOSOMAL PROTEIN S15, BACTERIAL AND ORGANELLAR"/>
    <property type="match status" value="1"/>
</dbReference>
<dbReference type="SUPFAM" id="SSF47060">
    <property type="entry name" value="S15/NS1 RNA-binding domain"/>
    <property type="match status" value="1"/>
</dbReference>
<dbReference type="CDD" id="cd00353">
    <property type="entry name" value="Ribosomal_S15p_S13e"/>
    <property type="match status" value="1"/>
</dbReference>
<dbReference type="GO" id="GO:0022627">
    <property type="term" value="C:cytosolic small ribosomal subunit"/>
    <property type="evidence" value="ECO:0007669"/>
    <property type="project" value="TreeGrafter"/>
</dbReference>
<sequence length="91" mass="10486">MALDSAKKQEIVAKYGRNENDTGSSEVQIALLTARIAELTEHLKVFKKDHSSRLGLLKLVGKRRRLMRYFKRTNKDAYLKLVQDLGIRDNI</sequence>
<evidence type="ECO:0000313" key="3">
    <source>
        <dbReference type="EMBL" id="SFV74839.1"/>
    </source>
</evidence>
<gene>
    <name evidence="3" type="ORF">MNB_SM-3-183</name>
</gene>
<dbReference type="AlphaFoldDB" id="A0A1W1D2I1"/>
<keyword evidence="2" id="KW-0687">Ribonucleoprotein</keyword>
<proteinExistence type="inferred from homology"/>
<evidence type="ECO:0000256" key="1">
    <source>
        <dbReference type="ARBA" id="ARBA00022980"/>
    </source>
</evidence>
<dbReference type="InterPro" id="IPR000589">
    <property type="entry name" value="Ribosomal_uS15"/>
</dbReference>
<dbReference type="FunFam" id="1.10.287.10:FF:000002">
    <property type="entry name" value="30S ribosomal protein S15"/>
    <property type="match status" value="1"/>
</dbReference>
<evidence type="ECO:0000256" key="2">
    <source>
        <dbReference type="ARBA" id="ARBA00023274"/>
    </source>
</evidence>
<dbReference type="EMBL" id="FPHP01000005">
    <property type="protein sequence ID" value="SFV74839.1"/>
    <property type="molecule type" value="Genomic_DNA"/>
</dbReference>
<protein>
    <submittedName>
        <fullName evidence="3">SSU ribosomal protein S15p (S13e)</fullName>
    </submittedName>
</protein>
<dbReference type="Pfam" id="PF00312">
    <property type="entry name" value="Ribosomal_S15"/>
    <property type="match status" value="1"/>
</dbReference>
<dbReference type="GO" id="GO:0003735">
    <property type="term" value="F:structural constituent of ribosome"/>
    <property type="evidence" value="ECO:0007669"/>
    <property type="project" value="InterPro"/>
</dbReference>
<dbReference type="Gene3D" id="1.10.287.10">
    <property type="entry name" value="S15/NS1, RNA-binding"/>
    <property type="match status" value="1"/>
</dbReference>
<keyword evidence="1 3" id="KW-0689">Ribosomal protein</keyword>
<dbReference type="PROSITE" id="PS00362">
    <property type="entry name" value="RIBOSOMAL_S15"/>
    <property type="match status" value="1"/>
</dbReference>
<dbReference type="GO" id="GO:0006412">
    <property type="term" value="P:translation"/>
    <property type="evidence" value="ECO:0007669"/>
    <property type="project" value="InterPro"/>
</dbReference>
<dbReference type="Gene3D" id="6.10.250.3130">
    <property type="match status" value="1"/>
</dbReference>
<reference evidence="3" key="1">
    <citation type="submission" date="2016-10" db="EMBL/GenBank/DDBJ databases">
        <authorList>
            <person name="de Groot N.N."/>
        </authorList>
    </citation>
    <scope>NUCLEOTIDE SEQUENCE</scope>
</reference>
<dbReference type="PANTHER" id="PTHR23321:SF26">
    <property type="entry name" value="SMALL RIBOSOMAL SUBUNIT PROTEIN US15M"/>
    <property type="match status" value="1"/>
</dbReference>
<organism evidence="3">
    <name type="scientific">hydrothermal vent metagenome</name>
    <dbReference type="NCBI Taxonomy" id="652676"/>
    <lineage>
        <taxon>unclassified sequences</taxon>
        <taxon>metagenomes</taxon>
        <taxon>ecological metagenomes</taxon>
    </lineage>
</organism>
<accession>A0A1W1D2I1</accession>